<reference evidence="2 3" key="1">
    <citation type="journal article" date="2017" name="Nat. Commun.">
        <title>Genome assembly with in vitro proximity ligation data and whole-genome triplication in lettuce.</title>
        <authorList>
            <person name="Reyes-Chin-Wo S."/>
            <person name="Wang Z."/>
            <person name="Yang X."/>
            <person name="Kozik A."/>
            <person name="Arikit S."/>
            <person name="Song C."/>
            <person name="Xia L."/>
            <person name="Froenicke L."/>
            <person name="Lavelle D.O."/>
            <person name="Truco M.J."/>
            <person name="Xia R."/>
            <person name="Zhu S."/>
            <person name="Xu C."/>
            <person name="Xu H."/>
            <person name="Xu X."/>
            <person name="Cox K."/>
            <person name="Korf I."/>
            <person name="Meyers B.C."/>
            <person name="Michelmore R.W."/>
        </authorList>
    </citation>
    <scope>NUCLEOTIDE SEQUENCE [LARGE SCALE GENOMIC DNA]</scope>
    <source>
        <strain evidence="3">cv. Salinas</strain>
        <tissue evidence="2">Seedlings</tissue>
    </source>
</reference>
<proteinExistence type="predicted"/>
<dbReference type="EMBL" id="NBSK02000004">
    <property type="protein sequence ID" value="KAJ0210681.1"/>
    <property type="molecule type" value="Genomic_DNA"/>
</dbReference>
<gene>
    <name evidence="2" type="ORF">LSAT_V11C400190900</name>
</gene>
<evidence type="ECO:0000313" key="3">
    <source>
        <dbReference type="Proteomes" id="UP000235145"/>
    </source>
</evidence>
<keyword evidence="3" id="KW-1185">Reference proteome</keyword>
<name>A0A9R1XF85_LACSA</name>
<sequence length="154" mass="17512">MIRHTSKKNFKITYQCQKKAQCHSFMVKEVCEETVSEKVESEEGLKLSDSVNIGLNENEIASKVEDEEKDQEVYVSGKGLGDDVTSSQDATFEDIKESTGEHWAYLEEEQALNSTPKEILKEEAEDQSSDAQEVSEQDESGANEKIEHELNYRR</sequence>
<protein>
    <submittedName>
        <fullName evidence="2">Uncharacterized protein</fullName>
    </submittedName>
</protein>
<dbReference type="Proteomes" id="UP000235145">
    <property type="component" value="Unassembled WGS sequence"/>
</dbReference>
<feature type="region of interest" description="Disordered" evidence="1">
    <location>
        <begin position="109"/>
        <end position="154"/>
    </location>
</feature>
<evidence type="ECO:0000256" key="1">
    <source>
        <dbReference type="SAM" id="MobiDB-lite"/>
    </source>
</evidence>
<evidence type="ECO:0000313" key="2">
    <source>
        <dbReference type="EMBL" id="KAJ0210681.1"/>
    </source>
</evidence>
<dbReference type="AlphaFoldDB" id="A0A9R1XF85"/>
<accession>A0A9R1XF85</accession>
<organism evidence="2 3">
    <name type="scientific">Lactuca sativa</name>
    <name type="common">Garden lettuce</name>
    <dbReference type="NCBI Taxonomy" id="4236"/>
    <lineage>
        <taxon>Eukaryota</taxon>
        <taxon>Viridiplantae</taxon>
        <taxon>Streptophyta</taxon>
        <taxon>Embryophyta</taxon>
        <taxon>Tracheophyta</taxon>
        <taxon>Spermatophyta</taxon>
        <taxon>Magnoliopsida</taxon>
        <taxon>eudicotyledons</taxon>
        <taxon>Gunneridae</taxon>
        <taxon>Pentapetalae</taxon>
        <taxon>asterids</taxon>
        <taxon>campanulids</taxon>
        <taxon>Asterales</taxon>
        <taxon>Asteraceae</taxon>
        <taxon>Cichorioideae</taxon>
        <taxon>Cichorieae</taxon>
        <taxon>Lactucinae</taxon>
        <taxon>Lactuca</taxon>
    </lineage>
</organism>
<feature type="compositionally biased region" description="Basic and acidic residues" evidence="1">
    <location>
        <begin position="142"/>
        <end position="154"/>
    </location>
</feature>
<comment type="caution">
    <text evidence="2">The sequence shown here is derived from an EMBL/GenBank/DDBJ whole genome shotgun (WGS) entry which is preliminary data.</text>
</comment>
<feature type="compositionally biased region" description="Acidic residues" evidence="1">
    <location>
        <begin position="123"/>
        <end position="141"/>
    </location>
</feature>